<dbReference type="GO" id="GO:0016020">
    <property type="term" value="C:membrane"/>
    <property type="evidence" value="ECO:0007669"/>
    <property type="project" value="UniProtKB-SubCell"/>
</dbReference>
<comment type="subcellular location">
    <subcellularLocation>
        <location evidence="1">Membrane</location>
        <topology evidence="1">Multi-pass membrane protein</topology>
    </subcellularLocation>
</comment>
<evidence type="ECO:0000313" key="10">
    <source>
        <dbReference type="Proteomes" id="UP000525416"/>
    </source>
</evidence>
<evidence type="ECO:0000313" key="9">
    <source>
        <dbReference type="EMBL" id="NXN55705.1"/>
    </source>
</evidence>
<name>A0A7L1JY57_RYNNI</name>
<gene>
    <name evidence="9" type="primary">Ptchd3</name>
    <name evidence="9" type="ORF">RYNNIG_R11914</name>
</gene>
<proteinExistence type="inferred from homology"/>
<protein>
    <submittedName>
        <fullName evidence="9">PTHD3 protein</fullName>
    </submittedName>
</protein>
<feature type="non-terminal residue" evidence="9">
    <location>
        <position position="1"/>
    </location>
</feature>
<keyword evidence="10" id="KW-1185">Reference proteome</keyword>
<feature type="domain" description="SSD" evidence="8">
    <location>
        <begin position="271"/>
        <end position="342"/>
    </location>
</feature>
<feature type="transmembrane region" description="Helical" evidence="7">
    <location>
        <begin position="271"/>
        <end position="293"/>
    </location>
</feature>
<evidence type="ECO:0000259" key="8">
    <source>
        <dbReference type="PROSITE" id="PS50156"/>
    </source>
</evidence>
<comment type="caution">
    <text evidence="9">The sequence shown here is derived from an EMBL/GenBank/DDBJ whole genome shotgun (WGS) entry which is preliminary data.</text>
</comment>
<dbReference type="AlphaFoldDB" id="A0A7L1JY57"/>
<reference evidence="9 10" key="1">
    <citation type="submission" date="2019-09" db="EMBL/GenBank/DDBJ databases">
        <title>Bird 10,000 Genomes (B10K) Project - Family phase.</title>
        <authorList>
            <person name="Zhang G."/>
        </authorList>
    </citation>
    <scope>NUCLEOTIDE SEQUENCE [LARGE SCALE GENOMIC DNA]</scope>
    <source>
        <strain evidence="9">B10K-DU-002-16</strain>
        <tissue evidence="9">Muscle</tissue>
    </source>
</reference>
<dbReference type="Pfam" id="PF02460">
    <property type="entry name" value="Patched"/>
    <property type="match status" value="1"/>
</dbReference>
<dbReference type="InterPro" id="IPR000731">
    <property type="entry name" value="SSD"/>
</dbReference>
<keyword evidence="6" id="KW-0325">Glycoprotein</keyword>
<dbReference type="PANTHER" id="PTHR10796:SF60">
    <property type="entry name" value="PATCHED DOMAIN-CONTAINING PROTEIN 3"/>
    <property type="match status" value="1"/>
</dbReference>
<dbReference type="InterPro" id="IPR003392">
    <property type="entry name" value="PTHD_SSD"/>
</dbReference>
<keyword evidence="4 7" id="KW-1133">Transmembrane helix</keyword>
<accession>A0A7L1JY57</accession>
<dbReference type="Proteomes" id="UP000525416">
    <property type="component" value="Unassembled WGS sequence"/>
</dbReference>
<dbReference type="InterPro" id="IPR051697">
    <property type="entry name" value="Patched_domain-protein"/>
</dbReference>
<evidence type="ECO:0000256" key="2">
    <source>
        <dbReference type="ARBA" id="ARBA00005585"/>
    </source>
</evidence>
<dbReference type="EMBL" id="VXBH01005251">
    <property type="protein sequence ID" value="NXN55705.1"/>
    <property type="molecule type" value="Genomic_DNA"/>
</dbReference>
<evidence type="ECO:0000256" key="1">
    <source>
        <dbReference type="ARBA" id="ARBA00004141"/>
    </source>
</evidence>
<sequence length="342" mass="36654">MAGPRRPAEGCSCRNTDCLERPLRRLFQGLGSGVAACPWPFLLVPLLLSGGLGAGFFFLPQRQADDIEGQFTPTWGPAKAERDFVRRYFPTDDSERFSAPRLPTEGTYAAFIAVAAREGSVLDRAARADLHRLDNAVRSLSAAEYEQLCVRSDGACAGPCPEALLPLLGDAGANADAAVEDLTFPVSNGSFLGAALGGVRTGAGGRVLSARALKLVYYLQEDGPAAAESRRWLEGFLQEVPSHLAALKNIQVTYFTSLSRQQEFEGNTKSVIPLFSITYFLTITFSVVSCLRLSCIRNNVWLACCGVVSAGLAVLSSFGLMLFCGVPFVVTVTNAPFLILGK</sequence>
<evidence type="ECO:0000256" key="4">
    <source>
        <dbReference type="ARBA" id="ARBA00022989"/>
    </source>
</evidence>
<comment type="similarity">
    <text evidence="2">Belongs to the patched family.</text>
</comment>
<feature type="transmembrane region" description="Helical" evidence="7">
    <location>
        <begin position="300"/>
        <end position="330"/>
    </location>
</feature>
<dbReference type="OrthoDB" id="6510177at2759"/>
<keyword evidence="5 7" id="KW-0472">Membrane</keyword>
<dbReference type="PANTHER" id="PTHR10796">
    <property type="entry name" value="PATCHED-RELATED"/>
    <property type="match status" value="1"/>
</dbReference>
<evidence type="ECO:0000256" key="3">
    <source>
        <dbReference type="ARBA" id="ARBA00022692"/>
    </source>
</evidence>
<dbReference type="PROSITE" id="PS50156">
    <property type="entry name" value="SSD"/>
    <property type="match status" value="1"/>
</dbReference>
<evidence type="ECO:0000256" key="6">
    <source>
        <dbReference type="ARBA" id="ARBA00023180"/>
    </source>
</evidence>
<keyword evidence="3 7" id="KW-0812">Transmembrane</keyword>
<feature type="non-terminal residue" evidence="9">
    <location>
        <position position="342"/>
    </location>
</feature>
<evidence type="ECO:0000256" key="7">
    <source>
        <dbReference type="SAM" id="Phobius"/>
    </source>
</evidence>
<organism evidence="9 10">
    <name type="scientific">Rynchops niger</name>
    <name type="common">Black skimmer</name>
    <dbReference type="NCBI Taxonomy" id="227184"/>
    <lineage>
        <taxon>Eukaryota</taxon>
        <taxon>Metazoa</taxon>
        <taxon>Chordata</taxon>
        <taxon>Craniata</taxon>
        <taxon>Vertebrata</taxon>
        <taxon>Euteleostomi</taxon>
        <taxon>Archelosauria</taxon>
        <taxon>Archosauria</taxon>
        <taxon>Dinosauria</taxon>
        <taxon>Saurischia</taxon>
        <taxon>Theropoda</taxon>
        <taxon>Coelurosauria</taxon>
        <taxon>Aves</taxon>
        <taxon>Neognathae</taxon>
        <taxon>Neoaves</taxon>
        <taxon>Charadriiformes</taxon>
        <taxon>Laridae</taxon>
        <taxon>Rynchops</taxon>
    </lineage>
</organism>
<evidence type="ECO:0000256" key="5">
    <source>
        <dbReference type="ARBA" id="ARBA00023136"/>
    </source>
</evidence>